<feature type="transmembrane region" description="Helical" evidence="3">
    <location>
        <begin position="36"/>
        <end position="56"/>
    </location>
</feature>
<reference evidence="5" key="1">
    <citation type="submission" date="2018-06" db="EMBL/GenBank/DDBJ databases">
        <title>Description of Blautia argi sp. nov., a new anaerobic isolated from dog feces.</title>
        <authorList>
            <person name="Chang Y.-H."/>
            <person name="Paek J."/>
            <person name="Shin Y."/>
        </authorList>
    </citation>
    <scope>NUCLEOTIDE SEQUENCE [LARGE SCALE GENOMIC DNA]</scope>
    <source>
        <strain evidence="5">KCTC 15426</strain>
    </source>
</reference>
<dbReference type="PANTHER" id="PTHR33383">
    <property type="entry name" value="MEMBRANE PROTEIN INSERTION EFFICIENCY FACTOR-RELATED"/>
    <property type="match status" value="1"/>
</dbReference>
<accession>A0A2Z4UC51</accession>
<feature type="transmembrane region" description="Helical" evidence="3">
    <location>
        <begin position="68"/>
        <end position="90"/>
    </location>
</feature>
<protein>
    <recommendedName>
        <fullName evidence="6">Membrane protein insertion efficiency factor YidD</fullName>
    </recommendedName>
</protein>
<evidence type="ECO:0000256" key="2">
    <source>
        <dbReference type="SAM" id="MobiDB-lite"/>
    </source>
</evidence>
<dbReference type="KEGG" id="blau:DQQ01_11120"/>
<dbReference type="SMART" id="SM01234">
    <property type="entry name" value="Haemolytic"/>
    <property type="match status" value="1"/>
</dbReference>
<dbReference type="RefSeq" id="WP_111920097.1">
    <property type="nucleotide sequence ID" value="NZ_CP030280.1"/>
</dbReference>
<dbReference type="OrthoDB" id="9801753at2"/>
<evidence type="ECO:0000313" key="5">
    <source>
        <dbReference type="Proteomes" id="UP000250003"/>
    </source>
</evidence>
<sequence length="145" mass="16530">MEFPYDVGGAPVIDSTSPEKPKNPLNRPEINYRKPLYAVLGLLGIFISVYFFLYCLCPELQRKGWISFFAVIVYLAVISKKIIIWLVHLYQNKAPDAVRLRCVFEPSCSEYMILAIEKYGAVRGVWKGIQRLGRCHAPNGGKDYP</sequence>
<dbReference type="Pfam" id="PF01809">
    <property type="entry name" value="YidD"/>
    <property type="match status" value="1"/>
</dbReference>
<keyword evidence="1 3" id="KW-0472">Membrane</keyword>
<dbReference type="NCBIfam" id="TIGR00278">
    <property type="entry name" value="membrane protein insertion efficiency factor YidD"/>
    <property type="match status" value="1"/>
</dbReference>
<keyword evidence="3" id="KW-0812">Transmembrane</keyword>
<dbReference type="EMBL" id="CP030280">
    <property type="protein sequence ID" value="AWY98611.1"/>
    <property type="molecule type" value="Genomic_DNA"/>
</dbReference>
<evidence type="ECO:0008006" key="6">
    <source>
        <dbReference type="Google" id="ProtNLM"/>
    </source>
</evidence>
<dbReference type="AlphaFoldDB" id="A0A2Z4UC51"/>
<gene>
    <name evidence="4" type="ORF">DQQ01_11120</name>
</gene>
<keyword evidence="5" id="KW-1185">Reference proteome</keyword>
<organism evidence="4 5">
    <name type="scientific">Blautia argi</name>
    <dbReference type="NCBI Taxonomy" id="1912897"/>
    <lineage>
        <taxon>Bacteria</taxon>
        <taxon>Bacillati</taxon>
        <taxon>Bacillota</taxon>
        <taxon>Clostridia</taxon>
        <taxon>Lachnospirales</taxon>
        <taxon>Lachnospiraceae</taxon>
        <taxon>Blautia</taxon>
    </lineage>
</organism>
<dbReference type="Proteomes" id="UP000250003">
    <property type="component" value="Chromosome"/>
</dbReference>
<keyword evidence="3" id="KW-1133">Transmembrane helix</keyword>
<proteinExistence type="predicted"/>
<name>A0A2Z4UC51_9FIRM</name>
<evidence type="ECO:0000256" key="1">
    <source>
        <dbReference type="ARBA" id="ARBA00023136"/>
    </source>
</evidence>
<evidence type="ECO:0000256" key="3">
    <source>
        <dbReference type="SAM" id="Phobius"/>
    </source>
</evidence>
<feature type="region of interest" description="Disordered" evidence="2">
    <location>
        <begin position="1"/>
        <end position="26"/>
    </location>
</feature>
<dbReference type="PANTHER" id="PTHR33383:SF1">
    <property type="entry name" value="MEMBRANE PROTEIN INSERTION EFFICIENCY FACTOR-RELATED"/>
    <property type="match status" value="1"/>
</dbReference>
<dbReference type="InterPro" id="IPR002696">
    <property type="entry name" value="Membr_insert_effic_factor_YidD"/>
</dbReference>
<evidence type="ECO:0000313" key="4">
    <source>
        <dbReference type="EMBL" id="AWY98611.1"/>
    </source>
</evidence>